<dbReference type="EMBL" id="JANEYF010002647">
    <property type="protein sequence ID" value="KAJ8943788.1"/>
    <property type="molecule type" value="Genomic_DNA"/>
</dbReference>
<comment type="cofactor">
    <cofactor evidence="1">
        <name>a divalent metal cation</name>
        <dbReference type="ChEBI" id="CHEBI:60240"/>
    </cofactor>
</comment>
<sequence length="156" mass="18206">IIGCIDGSHIKIVDPKNNRNSYVNRKNFHSVLLQGVIWHTNLMVGFKDNGRLTLRQKNFNVILSKIRVKIENAFALLKGRFRRLKFLETIRLELAALLIISACILHNVCILNGDLLQDLIDEERRQENANNPHNFEYMDEEHIANDAIRKRNNMYL</sequence>
<organism evidence="4 5">
    <name type="scientific">Rhamnusium bicolor</name>
    <dbReference type="NCBI Taxonomy" id="1586634"/>
    <lineage>
        <taxon>Eukaryota</taxon>
        <taxon>Metazoa</taxon>
        <taxon>Ecdysozoa</taxon>
        <taxon>Arthropoda</taxon>
        <taxon>Hexapoda</taxon>
        <taxon>Insecta</taxon>
        <taxon>Pterygota</taxon>
        <taxon>Neoptera</taxon>
        <taxon>Endopterygota</taxon>
        <taxon>Coleoptera</taxon>
        <taxon>Polyphaga</taxon>
        <taxon>Cucujiformia</taxon>
        <taxon>Chrysomeloidea</taxon>
        <taxon>Cerambycidae</taxon>
        <taxon>Lepturinae</taxon>
        <taxon>Rhagiini</taxon>
        <taxon>Rhamnusium</taxon>
    </lineage>
</organism>
<evidence type="ECO:0000256" key="1">
    <source>
        <dbReference type="ARBA" id="ARBA00001968"/>
    </source>
</evidence>
<keyword evidence="2" id="KW-0479">Metal-binding</keyword>
<protein>
    <recommendedName>
        <fullName evidence="3">DDE Tnp4 domain-containing protein</fullName>
    </recommendedName>
</protein>
<evidence type="ECO:0000259" key="3">
    <source>
        <dbReference type="Pfam" id="PF13359"/>
    </source>
</evidence>
<name>A0AAV8XZS2_9CUCU</name>
<evidence type="ECO:0000313" key="5">
    <source>
        <dbReference type="Proteomes" id="UP001162156"/>
    </source>
</evidence>
<evidence type="ECO:0000256" key="2">
    <source>
        <dbReference type="ARBA" id="ARBA00022723"/>
    </source>
</evidence>
<reference evidence="4" key="1">
    <citation type="journal article" date="2023" name="Insect Mol. Biol.">
        <title>Genome sequencing provides insights into the evolution of gene families encoding plant cell wall-degrading enzymes in longhorned beetles.</title>
        <authorList>
            <person name="Shin N.R."/>
            <person name="Okamura Y."/>
            <person name="Kirsch R."/>
            <person name="Pauchet Y."/>
        </authorList>
    </citation>
    <scope>NUCLEOTIDE SEQUENCE</scope>
    <source>
        <strain evidence="4">RBIC_L_NR</strain>
    </source>
</reference>
<dbReference type="AlphaFoldDB" id="A0AAV8XZS2"/>
<keyword evidence="5" id="KW-1185">Reference proteome</keyword>
<dbReference type="GO" id="GO:0046872">
    <property type="term" value="F:metal ion binding"/>
    <property type="evidence" value="ECO:0007669"/>
    <property type="project" value="UniProtKB-KW"/>
</dbReference>
<accession>A0AAV8XZS2</accession>
<dbReference type="Pfam" id="PF13359">
    <property type="entry name" value="DDE_Tnp_4"/>
    <property type="match status" value="1"/>
</dbReference>
<dbReference type="Proteomes" id="UP001162156">
    <property type="component" value="Unassembled WGS sequence"/>
</dbReference>
<dbReference type="InterPro" id="IPR027806">
    <property type="entry name" value="HARBI1_dom"/>
</dbReference>
<feature type="domain" description="DDE Tnp4" evidence="3">
    <location>
        <begin position="41"/>
        <end position="107"/>
    </location>
</feature>
<comment type="caution">
    <text evidence="4">The sequence shown here is derived from an EMBL/GenBank/DDBJ whole genome shotgun (WGS) entry which is preliminary data.</text>
</comment>
<evidence type="ECO:0000313" key="4">
    <source>
        <dbReference type="EMBL" id="KAJ8943788.1"/>
    </source>
</evidence>
<proteinExistence type="predicted"/>
<gene>
    <name evidence="4" type="ORF">NQ314_009655</name>
</gene>
<feature type="non-terminal residue" evidence="4">
    <location>
        <position position="1"/>
    </location>
</feature>